<dbReference type="Gene3D" id="3.40.640.10">
    <property type="entry name" value="Type I PLP-dependent aspartate aminotransferase-like (Major domain)"/>
    <property type="match status" value="1"/>
</dbReference>
<dbReference type="SUPFAM" id="SSF53383">
    <property type="entry name" value="PLP-dependent transferases"/>
    <property type="match status" value="1"/>
</dbReference>
<proteinExistence type="inferred from homology"/>
<dbReference type="GO" id="GO:0047298">
    <property type="term" value="F:(S)-3-amino-2-methylpropionate transaminase activity"/>
    <property type="evidence" value="ECO:0007669"/>
    <property type="project" value="UniProtKB-EC"/>
</dbReference>
<evidence type="ECO:0000256" key="14">
    <source>
        <dbReference type="ARBA" id="ARBA00048021"/>
    </source>
</evidence>
<evidence type="ECO:0000313" key="17">
    <source>
        <dbReference type="EMBL" id="KFJ04694.1"/>
    </source>
</evidence>
<evidence type="ECO:0000256" key="13">
    <source>
        <dbReference type="ARBA" id="ARBA00031787"/>
    </source>
</evidence>
<comment type="cofactor">
    <cofactor evidence="2">
        <name>pyridoxal 5'-phosphate</name>
        <dbReference type="ChEBI" id="CHEBI:597326"/>
    </cofactor>
</comment>
<evidence type="ECO:0000256" key="16">
    <source>
        <dbReference type="RuleBase" id="RU003560"/>
    </source>
</evidence>
<dbReference type="EC" id="2.6.1.19" evidence="6"/>
<evidence type="ECO:0000256" key="15">
    <source>
        <dbReference type="ARBA" id="ARBA00050054"/>
    </source>
</evidence>
<protein>
    <recommendedName>
        <fullName evidence="12">(S)-3-amino-2-methylpropionate transaminase</fullName>
        <ecNumber evidence="6">2.6.1.19</ecNumber>
        <ecNumber evidence="5">2.6.1.22</ecNumber>
    </recommendedName>
    <alternativeName>
        <fullName evidence="13">GABA aminotransferase</fullName>
    </alternativeName>
    <alternativeName>
        <fullName evidence="11">Gamma-amino-N-butyrate transaminase</fullName>
    </alternativeName>
    <alternativeName>
        <fullName evidence="15">Glutamate:succinic semialdehyde transaminase</fullName>
    </alternativeName>
    <alternativeName>
        <fullName evidence="10">L-AIBAT</fullName>
    </alternativeName>
</protein>
<dbReference type="PIRSF" id="PIRSF000521">
    <property type="entry name" value="Transaminase_4ab_Lys_Orn"/>
    <property type="match status" value="1"/>
</dbReference>
<dbReference type="FunFam" id="3.40.640.10:FF:000013">
    <property type="entry name" value="4-aminobutyrate aminotransferase"/>
    <property type="match status" value="1"/>
</dbReference>
<dbReference type="InterPro" id="IPR015421">
    <property type="entry name" value="PyrdxlP-dep_Trfase_major"/>
</dbReference>
<dbReference type="GO" id="GO:0034386">
    <property type="term" value="F:4-aminobutyrate:2-oxoglutarate transaminase activity"/>
    <property type="evidence" value="ECO:0007669"/>
    <property type="project" value="UniProtKB-EC"/>
</dbReference>
<comment type="similarity">
    <text evidence="4 16">Belongs to the class-III pyridoxal-phosphate-dependent aminotransferase family.</text>
</comment>
<sequence>MPQQLVETFTHDIEDSEVQFSDYRRYLSPALSKATDLVVESGKGMYLTDVHGKRYIDWVQGIAVNALGHAHPRVVQAAQDQIAKLITASFNVVNYPTTLKLAERIAEVTPGDLNSLLFANGGAEATDGAIKLARVVTGRPAVIAFKGSFHGRTMGAVSITASNSFYRKGIEPLMGGVYFAPYPSKDLCPEGYDAKQRASWCLGEVEKLFKYCVSPDEVACIYVEPLQGEGGYVVPDPSFLEGLRQMCTEHGIMLVFDEIQSGYGRTGKMFAGMHSQVVPDIMTVGKAIAGGFPMSAVISSEEHMNQWRPGMHGGTFGGNPVAGAAGLAVLDEFEEHHIVDHAAQLGDYFKSKLLELQQKYSFIADVRGQGMMLAIEFGSKGSKNGSDLFAEVSAKALEAGLLLLGCGADHDAIRFAAPLNSTTEEIDEGLDVFDGVLASL</sequence>
<dbReference type="GO" id="GO:0030170">
    <property type="term" value="F:pyridoxal phosphate binding"/>
    <property type="evidence" value="ECO:0007669"/>
    <property type="project" value="InterPro"/>
</dbReference>
<comment type="catalytic activity">
    <reaction evidence="14">
        <text>4-aminobutanoate + 2-oxoglutarate = succinate semialdehyde + L-glutamate</text>
        <dbReference type="Rhea" id="RHEA:23352"/>
        <dbReference type="ChEBI" id="CHEBI:16810"/>
        <dbReference type="ChEBI" id="CHEBI:29985"/>
        <dbReference type="ChEBI" id="CHEBI:57706"/>
        <dbReference type="ChEBI" id="CHEBI:59888"/>
        <dbReference type="EC" id="2.6.1.19"/>
    </reaction>
</comment>
<keyword evidence="8 17" id="KW-0808">Transferase</keyword>
<evidence type="ECO:0000256" key="12">
    <source>
        <dbReference type="ARBA" id="ARBA00030857"/>
    </source>
</evidence>
<name>A0A087EA93_9BIFI</name>
<gene>
    <name evidence="17" type="ORF">BISU_0705</name>
</gene>
<evidence type="ECO:0000256" key="6">
    <source>
        <dbReference type="ARBA" id="ARBA00012912"/>
    </source>
</evidence>
<dbReference type="OrthoDB" id="9801052at2"/>
<dbReference type="PANTHER" id="PTHR11986:SF79">
    <property type="entry name" value="ACETYLORNITHINE AMINOTRANSFERASE, MITOCHONDRIAL"/>
    <property type="match status" value="1"/>
</dbReference>
<evidence type="ECO:0000256" key="3">
    <source>
        <dbReference type="ARBA" id="ARBA00005176"/>
    </source>
</evidence>
<evidence type="ECO:0000256" key="11">
    <source>
        <dbReference type="ARBA" id="ARBA00030204"/>
    </source>
</evidence>
<comment type="catalytic activity">
    <reaction evidence="1">
        <text>(S)-3-amino-2-methylpropanoate + 2-oxoglutarate = 2-methyl-3-oxopropanoate + L-glutamate</text>
        <dbReference type="Rhea" id="RHEA:13993"/>
        <dbReference type="ChEBI" id="CHEBI:16810"/>
        <dbReference type="ChEBI" id="CHEBI:29985"/>
        <dbReference type="ChEBI" id="CHEBI:57700"/>
        <dbReference type="ChEBI" id="CHEBI:58655"/>
        <dbReference type="EC" id="2.6.1.22"/>
    </reaction>
</comment>
<evidence type="ECO:0000256" key="9">
    <source>
        <dbReference type="ARBA" id="ARBA00022898"/>
    </source>
</evidence>
<dbReference type="RefSeq" id="WP_051245930.1">
    <property type="nucleotide sequence ID" value="NZ_JGZR01000003.1"/>
</dbReference>
<dbReference type="GO" id="GO:0042802">
    <property type="term" value="F:identical protein binding"/>
    <property type="evidence" value="ECO:0007669"/>
    <property type="project" value="TreeGrafter"/>
</dbReference>
<evidence type="ECO:0000256" key="7">
    <source>
        <dbReference type="ARBA" id="ARBA00022576"/>
    </source>
</evidence>
<keyword evidence="9 16" id="KW-0663">Pyridoxal phosphate</keyword>
<evidence type="ECO:0000313" key="18">
    <source>
        <dbReference type="Proteomes" id="UP000029055"/>
    </source>
</evidence>
<dbReference type="InterPro" id="IPR015424">
    <property type="entry name" value="PyrdxlP-dep_Trfase"/>
</dbReference>
<evidence type="ECO:0000256" key="5">
    <source>
        <dbReference type="ARBA" id="ARBA00012876"/>
    </source>
</evidence>
<evidence type="ECO:0000256" key="2">
    <source>
        <dbReference type="ARBA" id="ARBA00001933"/>
    </source>
</evidence>
<dbReference type="PANTHER" id="PTHR11986">
    <property type="entry name" value="AMINOTRANSFERASE CLASS III"/>
    <property type="match status" value="1"/>
</dbReference>
<dbReference type="Pfam" id="PF00202">
    <property type="entry name" value="Aminotran_3"/>
    <property type="match status" value="1"/>
</dbReference>
<evidence type="ECO:0000256" key="10">
    <source>
        <dbReference type="ARBA" id="ARBA00029760"/>
    </source>
</evidence>
<dbReference type="NCBIfam" id="NF005993">
    <property type="entry name" value="PRK08117.1"/>
    <property type="match status" value="1"/>
</dbReference>
<reference evidence="17 18" key="1">
    <citation type="submission" date="2014-03" db="EMBL/GenBank/DDBJ databases">
        <title>Genomics of Bifidobacteria.</title>
        <authorList>
            <person name="Ventura M."/>
            <person name="Milani C."/>
            <person name="Lugli G.A."/>
        </authorList>
    </citation>
    <scope>NUCLEOTIDE SEQUENCE [LARGE SCALE GENOMIC DNA]</scope>
    <source>
        <strain evidence="17 18">LMG 11597</strain>
    </source>
</reference>
<dbReference type="STRING" id="77635.BISU_0705"/>
<dbReference type="EC" id="2.6.1.22" evidence="5"/>
<dbReference type="AlphaFoldDB" id="A0A087EA93"/>
<dbReference type="InterPro" id="IPR015422">
    <property type="entry name" value="PyrdxlP-dep_Trfase_small"/>
</dbReference>
<evidence type="ECO:0000256" key="4">
    <source>
        <dbReference type="ARBA" id="ARBA00008954"/>
    </source>
</evidence>
<comment type="pathway">
    <text evidence="3">Amino-acid degradation; 4-aminobutanoate degradation.</text>
</comment>
<comment type="caution">
    <text evidence="17">The sequence shown here is derived from an EMBL/GenBank/DDBJ whole genome shotgun (WGS) entry which is preliminary data.</text>
</comment>
<dbReference type="InterPro" id="IPR049704">
    <property type="entry name" value="Aminotrans_3_PPA_site"/>
</dbReference>
<dbReference type="InterPro" id="IPR050103">
    <property type="entry name" value="Class-III_PLP-dep_AT"/>
</dbReference>
<dbReference type="PROSITE" id="PS00600">
    <property type="entry name" value="AA_TRANSFER_CLASS_3"/>
    <property type="match status" value="1"/>
</dbReference>
<dbReference type="EMBL" id="JGZR01000003">
    <property type="protein sequence ID" value="KFJ04694.1"/>
    <property type="molecule type" value="Genomic_DNA"/>
</dbReference>
<keyword evidence="18" id="KW-1185">Reference proteome</keyword>
<evidence type="ECO:0000256" key="1">
    <source>
        <dbReference type="ARBA" id="ARBA00001750"/>
    </source>
</evidence>
<dbReference type="Gene3D" id="3.90.1150.10">
    <property type="entry name" value="Aspartate Aminotransferase, domain 1"/>
    <property type="match status" value="1"/>
</dbReference>
<dbReference type="InterPro" id="IPR005814">
    <property type="entry name" value="Aminotrans_3"/>
</dbReference>
<dbReference type="CDD" id="cd00610">
    <property type="entry name" value="OAT_like"/>
    <property type="match status" value="1"/>
</dbReference>
<dbReference type="Proteomes" id="UP000029055">
    <property type="component" value="Unassembled WGS sequence"/>
</dbReference>
<organism evidence="17 18">
    <name type="scientific">Bifidobacterium subtile</name>
    <dbReference type="NCBI Taxonomy" id="77635"/>
    <lineage>
        <taxon>Bacteria</taxon>
        <taxon>Bacillati</taxon>
        <taxon>Actinomycetota</taxon>
        <taxon>Actinomycetes</taxon>
        <taxon>Bifidobacteriales</taxon>
        <taxon>Bifidobacteriaceae</taxon>
        <taxon>Bifidobacterium</taxon>
    </lineage>
</organism>
<keyword evidence="7 17" id="KW-0032">Aminotransferase</keyword>
<accession>A0A087EA93</accession>
<dbReference type="eggNOG" id="COG0160">
    <property type="taxonomic scope" value="Bacteria"/>
</dbReference>
<evidence type="ECO:0000256" key="8">
    <source>
        <dbReference type="ARBA" id="ARBA00022679"/>
    </source>
</evidence>